<evidence type="ECO:0000313" key="1">
    <source>
        <dbReference type="EMBL" id="PAE06040.1"/>
    </source>
</evidence>
<evidence type="ECO:0000313" key="2">
    <source>
        <dbReference type="Proteomes" id="UP000216475"/>
    </source>
</evidence>
<accession>A0A268H874</accession>
<dbReference type="AlphaFoldDB" id="A0A268H874"/>
<organism evidence="1 2">
    <name type="scientific">Terribacillus saccharophilus</name>
    <dbReference type="NCBI Taxonomy" id="361277"/>
    <lineage>
        <taxon>Bacteria</taxon>
        <taxon>Bacillati</taxon>
        <taxon>Bacillota</taxon>
        <taxon>Bacilli</taxon>
        <taxon>Bacillales</taxon>
        <taxon>Bacillaceae</taxon>
        <taxon>Terribacillus</taxon>
    </lineage>
</organism>
<dbReference type="Proteomes" id="UP000216475">
    <property type="component" value="Unassembled WGS sequence"/>
</dbReference>
<protein>
    <submittedName>
        <fullName evidence="1">Uncharacterized protein</fullName>
    </submittedName>
</protein>
<comment type="caution">
    <text evidence="1">The sequence shown here is derived from an EMBL/GenBank/DDBJ whole genome shotgun (WGS) entry which is preliminary data.</text>
</comment>
<name>A0A268H874_9BACI</name>
<dbReference type="EMBL" id="NPBH01000102">
    <property type="protein sequence ID" value="PAE06040.1"/>
    <property type="molecule type" value="Genomic_DNA"/>
</dbReference>
<gene>
    <name evidence="1" type="ORF">CHI12_18570</name>
</gene>
<sequence length="66" mass="7792">IENLIEEEVRIQREKILAYKKIDSLTKLRLDYLNQIQNEEIKELSMYIGNIEGLNDLSLNKQSDIV</sequence>
<reference evidence="1 2" key="1">
    <citation type="submission" date="2017-07" db="EMBL/GenBank/DDBJ databases">
        <title>Isolation and whole genome analysis of endospore-forming bacteria from heroin.</title>
        <authorList>
            <person name="Kalinowski J."/>
            <person name="Ahrens B."/>
            <person name="Al-Dilaimi A."/>
            <person name="Winkler A."/>
            <person name="Wibberg D."/>
            <person name="Schleenbecker U."/>
            <person name="Ruckert C."/>
            <person name="Wolfel R."/>
            <person name="Grass G."/>
        </authorList>
    </citation>
    <scope>NUCLEOTIDE SEQUENCE [LARGE SCALE GENOMIC DNA]</scope>
    <source>
        <strain evidence="1 2">7509</strain>
    </source>
</reference>
<dbReference type="RefSeq" id="WP_217987597.1">
    <property type="nucleotide sequence ID" value="NZ_NPBH01000102.1"/>
</dbReference>
<proteinExistence type="predicted"/>
<feature type="non-terminal residue" evidence="1">
    <location>
        <position position="1"/>
    </location>
</feature>